<evidence type="ECO:0000313" key="4">
    <source>
        <dbReference type="EMBL" id="GGF86806.1"/>
    </source>
</evidence>
<keyword evidence="1" id="KW-0677">Repeat</keyword>
<dbReference type="EMBL" id="BMEO01000002">
    <property type="protein sequence ID" value="GGF86806.1"/>
    <property type="molecule type" value="Genomic_DNA"/>
</dbReference>
<dbReference type="Pfam" id="PF13432">
    <property type="entry name" value="TPR_16"/>
    <property type="match status" value="1"/>
</dbReference>
<keyword evidence="2 3" id="KW-0802">TPR repeat</keyword>
<sequence length="666" mass="76241">MSQLEQIKKQHQKGHVKKAIEGYLAYISKKPNDDDAHFALALAYKDIKNFEQALKAADEAVKLAPSAERYHQFKGQMHMALGQSDAALKAFRTSLKHNPNLYFSYLALGDIYLHREQFQQAEEQYRLAQRVHQEAPPAAVKLARLMLLTSRSEEAGSVLQAAALHHPDDPEIKLYQGVVSLENGELAFAEMHFKKLLEDHPNFSLAKAFLAISLINHDQKQAAKMLNELIESKHQSPELMAATAMLSFKQKHFQEAADYLIHVCRSSLAYPGWFITLCQTLVALNRLKEAQQVLERLLQRGNNDRAHVMMAMIDVRQDNLDQAIDRLQAIDTDSPHYMAALKQKMQAHHQAQQWSQALAVADEILQDRADNHEAAVVKAYALMHLDKKQQALTVLETALSNDYPENMTNDLHLYAGLLCDDMSDYDTAWIHFSAQQQTQPQSVSLLDQKDEKTVQKWPSAETNEQPVFVMSDTVSGHEAFIRRLRHHGIATLTDRYQRNTRQDLFFQHWRFEDIAALDESRCHLLRKKYQQHLKRRHQTGTFADFIPMTALNMVLIKKVFPAAAVIVLDRNMPDRHLHQAVFGNGRYSTTDFGRLKNQLIAMNPNIALLDIDALLTNDATVLDTLGRLFNTDFIPWQAPQRAPMERLMLPKNHWKAYRQFLQPATS</sequence>
<evidence type="ECO:0008006" key="6">
    <source>
        <dbReference type="Google" id="ProtNLM"/>
    </source>
</evidence>
<dbReference type="PROSITE" id="PS50005">
    <property type="entry name" value="TPR"/>
    <property type="match status" value="2"/>
</dbReference>
<evidence type="ECO:0000256" key="1">
    <source>
        <dbReference type="ARBA" id="ARBA00022737"/>
    </source>
</evidence>
<dbReference type="SMART" id="SM00028">
    <property type="entry name" value="TPR"/>
    <property type="match status" value="5"/>
</dbReference>
<proteinExistence type="predicted"/>
<name>A0A917FKY6_9GAMM</name>
<comment type="caution">
    <text evidence="4">The sequence shown here is derived from an EMBL/GenBank/DDBJ whole genome shotgun (WGS) entry which is preliminary data.</text>
</comment>
<dbReference type="Pfam" id="PF07719">
    <property type="entry name" value="TPR_2"/>
    <property type="match status" value="1"/>
</dbReference>
<reference evidence="4" key="2">
    <citation type="submission" date="2020-09" db="EMBL/GenBank/DDBJ databases">
        <authorList>
            <person name="Sun Q."/>
            <person name="Zhou Y."/>
        </authorList>
    </citation>
    <scope>NUCLEOTIDE SEQUENCE</scope>
    <source>
        <strain evidence="4">CGMCC 1.12181</strain>
    </source>
</reference>
<reference evidence="4" key="1">
    <citation type="journal article" date="2014" name="Int. J. Syst. Evol. Microbiol.">
        <title>Complete genome sequence of Corynebacterium casei LMG S-19264T (=DSM 44701T), isolated from a smear-ripened cheese.</title>
        <authorList>
            <consortium name="US DOE Joint Genome Institute (JGI-PGF)"/>
            <person name="Walter F."/>
            <person name="Albersmeier A."/>
            <person name="Kalinowski J."/>
            <person name="Ruckert C."/>
        </authorList>
    </citation>
    <scope>NUCLEOTIDE SEQUENCE</scope>
    <source>
        <strain evidence="4">CGMCC 1.12181</strain>
    </source>
</reference>
<evidence type="ECO:0000313" key="5">
    <source>
        <dbReference type="Proteomes" id="UP000605253"/>
    </source>
</evidence>
<dbReference type="InterPro" id="IPR013105">
    <property type="entry name" value="TPR_2"/>
</dbReference>
<dbReference type="PANTHER" id="PTHR12558">
    <property type="entry name" value="CELL DIVISION CYCLE 16,23,27"/>
    <property type="match status" value="1"/>
</dbReference>
<organism evidence="4 5">
    <name type="scientific">Marinicella pacifica</name>
    <dbReference type="NCBI Taxonomy" id="1171543"/>
    <lineage>
        <taxon>Bacteria</taxon>
        <taxon>Pseudomonadati</taxon>
        <taxon>Pseudomonadota</taxon>
        <taxon>Gammaproteobacteria</taxon>
        <taxon>Lysobacterales</taxon>
        <taxon>Marinicellaceae</taxon>
        <taxon>Marinicella</taxon>
    </lineage>
</organism>
<feature type="repeat" description="TPR" evidence="3">
    <location>
        <begin position="68"/>
        <end position="101"/>
    </location>
</feature>
<dbReference type="SUPFAM" id="SSF48452">
    <property type="entry name" value="TPR-like"/>
    <property type="match status" value="3"/>
</dbReference>
<dbReference type="Gene3D" id="1.25.40.10">
    <property type="entry name" value="Tetratricopeptide repeat domain"/>
    <property type="match status" value="2"/>
</dbReference>
<dbReference type="Proteomes" id="UP000605253">
    <property type="component" value="Unassembled WGS sequence"/>
</dbReference>
<evidence type="ECO:0000256" key="3">
    <source>
        <dbReference type="PROSITE-ProRule" id="PRU00339"/>
    </source>
</evidence>
<gene>
    <name evidence="4" type="ORF">GCM10011365_04810</name>
</gene>
<evidence type="ECO:0000256" key="2">
    <source>
        <dbReference type="ARBA" id="ARBA00022803"/>
    </source>
</evidence>
<dbReference type="PANTHER" id="PTHR12558:SF33">
    <property type="entry name" value="BLL7664 PROTEIN"/>
    <property type="match status" value="1"/>
</dbReference>
<keyword evidence="5" id="KW-1185">Reference proteome</keyword>
<protein>
    <recommendedName>
        <fullName evidence="6">Tetratricopeptide repeat protein</fullName>
    </recommendedName>
</protein>
<dbReference type="RefSeq" id="WP_188364086.1">
    <property type="nucleotide sequence ID" value="NZ_BAABJF010000032.1"/>
</dbReference>
<feature type="repeat" description="TPR" evidence="3">
    <location>
        <begin position="34"/>
        <end position="67"/>
    </location>
</feature>
<dbReference type="InterPro" id="IPR019734">
    <property type="entry name" value="TPR_rpt"/>
</dbReference>
<accession>A0A917FKY6</accession>
<dbReference type="InterPro" id="IPR011990">
    <property type="entry name" value="TPR-like_helical_dom_sf"/>
</dbReference>
<dbReference type="AlphaFoldDB" id="A0A917FKY6"/>
<dbReference type="Pfam" id="PF25058">
    <property type="entry name" value="ARM_TT21"/>
    <property type="match status" value="1"/>
</dbReference>